<dbReference type="SUPFAM" id="SSF53474">
    <property type="entry name" value="alpha/beta-Hydrolases"/>
    <property type="match status" value="1"/>
</dbReference>
<dbReference type="AlphaFoldDB" id="A0A815VMF4"/>
<dbReference type="Gene3D" id="3.40.50.1820">
    <property type="entry name" value="alpha/beta hydrolase"/>
    <property type="match status" value="1"/>
</dbReference>
<proteinExistence type="predicted"/>
<dbReference type="Proteomes" id="UP000663845">
    <property type="component" value="Unassembled WGS sequence"/>
</dbReference>
<dbReference type="InterPro" id="IPR002018">
    <property type="entry name" value="CarbesteraseB"/>
</dbReference>
<evidence type="ECO:0000313" key="3">
    <source>
        <dbReference type="Proteomes" id="UP000663845"/>
    </source>
</evidence>
<reference evidence="2" key="1">
    <citation type="submission" date="2021-02" db="EMBL/GenBank/DDBJ databases">
        <authorList>
            <person name="Nowell W R."/>
        </authorList>
    </citation>
    <scope>NUCLEOTIDE SEQUENCE</scope>
</reference>
<dbReference type="EMBL" id="CAJNOG010003985">
    <property type="protein sequence ID" value="CAF1537657.1"/>
    <property type="molecule type" value="Genomic_DNA"/>
</dbReference>
<dbReference type="Pfam" id="PF00135">
    <property type="entry name" value="COesterase"/>
    <property type="match status" value="1"/>
</dbReference>
<organism evidence="2 3">
    <name type="scientific">Adineta steineri</name>
    <dbReference type="NCBI Taxonomy" id="433720"/>
    <lineage>
        <taxon>Eukaryota</taxon>
        <taxon>Metazoa</taxon>
        <taxon>Spiralia</taxon>
        <taxon>Gnathifera</taxon>
        <taxon>Rotifera</taxon>
        <taxon>Eurotatoria</taxon>
        <taxon>Bdelloidea</taxon>
        <taxon>Adinetida</taxon>
        <taxon>Adinetidae</taxon>
        <taxon>Adineta</taxon>
    </lineage>
</organism>
<name>A0A815VMF4_9BILA</name>
<sequence>ESIATYFTNFATSQDPNEPMRVATPWPRMSSGNEKYMYFKDPLEVRENYLKDDCDFWDKIGYGKSFFNIHK</sequence>
<protein>
    <recommendedName>
        <fullName evidence="1">Carboxylesterase type B domain-containing protein</fullName>
    </recommendedName>
</protein>
<evidence type="ECO:0000313" key="2">
    <source>
        <dbReference type="EMBL" id="CAF1537657.1"/>
    </source>
</evidence>
<feature type="domain" description="Carboxylesterase type B" evidence="1">
    <location>
        <begin position="2"/>
        <end position="57"/>
    </location>
</feature>
<accession>A0A815VMF4</accession>
<comment type="caution">
    <text evidence="2">The sequence shown here is derived from an EMBL/GenBank/DDBJ whole genome shotgun (WGS) entry which is preliminary data.</text>
</comment>
<gene>
    <name evidence="2" type="ORF">JYZ213_LOCUS45511</name>
</gene>
<evidence type="ECO:0000259" key="1">
    <source>
        <dbReference type="Pfam" id="PF00135"/>
    </source>
</evidence>
<feature type="non-terminal residue" evidence="2">
    <location>
        <position position="1"/>
    </location>
</feature>
<dbReference type="InterPro" id="IPR029058">
    <property type="entry name" value="AB_hydrolase_fold"/>
</dbReference>